<protein>
    <submittedName>
        <fullName evidence="1">Uncharacterized protein</fullName>
    </submittedName>
</protein>
<sequence length="124" mass="14489">MLFEPQPYPCVKFTRRTRQAIEKHLRFVGASLSFRRRQEQFTHTASRSSVYLFEIRTQKTPGKKHLQFVELRASFRTRSIFTWGQRKSITSVDRSLFSGSCGYCYLLEQVAAGQSGSMKRTRVK</sequence>
<gene>
    <name evidence="1" type="ORF">G2W53_020727</name>
</gene>
<dbReference type="EMBL" id="JAAIUW010000007">
    <property type="protein sequence ID" value="KAF7822583.1"/>
    <property type="molecule type" value="Genomic_DNA"/>
</dbReference>
<keyword evidence="2" id="KW-1185">Reference proteome</keyword>
<comment type="caution">
    <text evidence="1">The sequence shown here is derived from an EMBL/GenBank/DDBJ whole genome shotgun (WGS) entry which is preliminary data.</text>
</comment>
<organism evidence="1 2">
    <name type="scientific">Senna tora</name>
    <dbReference type="NCBI Taxonomy" id="362788"/>
    <lineage>
        <taxon>Eukaryota</taxon>
        <taxon>Viridiplantae</taxon>
        <taxon>Streptophyta</taxon>
        <taxon>Embryophyta</taxon>
        <taxon>Tracheophyta</taxon>
        <taxon>Spermatophyta</taxon>
        <taxon>Magnoliopsida</taxon>
        <taxon>eudicotyledons</taxon>
        <taxon>Gunneridae</taxon>
        <taxon>Pentapetalae</taxon>
        <taxon>rosids</taxon>
        <taxon>fabids</taxon>
        <taxon>Fabales</taxon>
        <taxon>Fabaceae</taxon>
        <taxon>Caesalpinioideae</taxon>
        <taxon>Cassia clade</taxon>
        <taxon>Senna</taxon>
    </lineage>
</organism>
<reference evidence="1" key="1">
    <citation type="submission" date="2020-09" db="EMBL/GenBank/DDBJ databases">
        <title>Genome-Enabled Discovery of Anthraquinone Biosynthesis in Senna tora.</title>
        <authorList>
            <person name="Kang S.-H."/>
            <person name="Pandey R.P."/>
            <person name="Lee C.-M."/>
            <person name="Sim J.-S."/>
            <person name="Jeong J.-T."/>
            <person name="Choi B.-S."/>
            <person name="Jung M."/>
            <person name="Ginzburg D."/>
            <person name="Zhao K."/>
            <person name="Won S.Y."/>
            <person name="Oh T.-J."/>
            <person name="Yu Y."/>
            <person name="Kim N.-H."/>
            <person name="Lee O.R."/>
            <person name="Lee T.-H."/>
            <person name="Bashyal P."/>
            <person name="Kim T.-S."/>
            <person name="Lee W.-H."/>
            <person name="Kawkins C."/>
            <person name="Kim C.-K."/>
            <person name="Kim J.S."/>
            <person name="Ahn B.O."/>
            <person name="Rhee S.Y."/>
            <person name="Sohng J.K."/>
        </authorList>
    </citation>
    <scope>NUCLEOTIDE SEQUENCE</scope>
    <source>
        <tissue evidence="1">Leaf</tissue>
    </source>
</reference>
<proteinExistence type="predicted"/>
<dbReference type="Proteomes" id="UP000634136">
    <property type="component" value="Unassembled WGS sequence"/>
</dbReference>
<name>A0A834TI17_9FABA</name>
<evidence type="ECO:0000313" key="2">
    <source>
        <dbReference type="Proteomes" id="UP000634136"/>
    </source>
</evidence>
<dbReference type="AlphaFoldDB" id="A0A834TI17"/>
<evidence type="ECO:0000313" key="1">
    <source>
        <dbReference type="EMBL" id="KAF7822583.1"/>
    </source>
</evidence>
<accession>A0A834TI17</accession>